<dbReference type="AlphaFoldDB" id="A0A0L8HJH0"/>
<gene>
    <name evidence="4" type="ORF">OCBIM_22013232mg</name>
</gene>
<reference evidence="4" key="1">
    <citation type="submission" date="2015-07" db="EMBL/GenBank/DDBJ databases">
        <title>MeaNS - Measles Nucleotide Surveillance Program.</title>
        <authorList>
            <person name="Tran T."/>
            <person name="Druce J."/>
        </authorList>
    </citation>
    <scope>NUCLEOTIDE SEQUENCE</scope>
    <source>
        <strain evidence="4">UCB-OBI-ISO-001</strain>
        <tissue evidence="4">Gonad</tissue>
    </source>
</reference>
<evidence type="ECO:0000256" key="1">
    <source>
        <dbReference type="ARBA" id="ARBA00010609"/>
    </source>
</evidence>
<protein>
    <recommendedName>
        <fullName evidence="3">Plastocyanin-like domain-containing protein</fullName>
    </recommendedName>
</protein>
<dbReference type="SUPFAM" id="SSF49503">
    <property type="entry name" value="Cupredoxins"/>
    <property type="match status" value="1"/>
</dbReference>
<dbReference type="STRING" id="37653.A0A0L8HJH0"/>
<feature type="signal peptide" evidence="2">
    <location>
        <begin position="1"/>
        <end position="26"/>
    </location>
</feature>
<dbReference type="Gene3D" id="2.60.40.420">
    <property type="entry name" value="Cupredoxins - blue copper proteins"/>
    <property type="match status" value="1"/>
</dbReference>
<name>A0A0L8HJH0_OCTBM</name>
<accession>A0A0L8HJH0</accession>
<dbReference type="InterPro" id="IPR011707">
    <property type="entry name" value="Cu-oxidase-like_N"/>
</dbReference>
<proteinExistence type="inferred from homology"/>
<dbReference type="EMBL" id="KQ418002">
    <property type="protein sequence ID" value="KOF89372.1"/>
    <property type="molecule type" value="Genomic_DNA"/>
</dbReference>
<dbReference type="OrthoDB" id="2121828at2759"/>
<keyword evidence="2" id="KW-0732">Signal</keyword>
<feature type="chain" id="PRO_5005583817" description="Plastocyanin-like domain-containing protein" evidence="2">
    <location>
        <begin position="27"/>
        <end position="146"/>
    </location>
</feature>
<dbReference type="InterPro" id="IPR008972">
    <property type="entry name" value="Cupredoxin"/>
</dbReference>
<dbReference type="GO" id="GO:0005507">
    <property type="term" value="F:copper ion binding"/>
    <property type="evidence" value="ECO:0007669"/>
    <property type="project" value="InterPro"/>
</dbReference>
<dbReference type="Pfam" id="PF07732">
    <property type="entry name" value="Cu-oxidase_3"/>
    <property type="match status" value="1"/>
</dbReference>
<evidence type="ECO:0000313" key="4">
    <source>
        <dbReference type="EMBL" id="KOF89372.1"/>
    </source>
</evidence>
<evidence type="ECO:0000256" key="2">
    <source>
        <dbReference type="SAM" id="SignalP"/>
    </source>
</evidence>
<organism evidence="4">
    <name type="scientific">Octopus bimaculoides</name>
    <name type="common">California two-spotted octopus</name>
    <dbReference type="NCBI Taxonomy" id="37653"/>
    <lineage>
        <taxon>Eukaryota</taxon>
        <taxon>Metazoa</taxon>
        <taxon>Spiralia</taxon>
        <taxon>Lophotrochozoa</taxon>
        <taxon>Mollusca</taxon>
        <taxon>Cephalopoda</taxon>
        <taxon>Coleoidea</taxon>
        <taxon>Octopodiformes</taxon>
        <taxon>Octopoda</taxon>
        <taxon>Incirrata</taxon>
        <taxon>Octopodidae</taxon>
        <taxon>Octopus</taxon>
    </lineage>
</organism>
<evidence type="ECO:0000259" key="3">
    <source>
        <dbReference type="Pfam" id="PF07732"/>
    </source>
</evidence>
<feature type="domain" description="Plastocyanin-like" evidence="3">
    <location>
        <begin position="106"/>
        <end position="142"/>
    </location>
</feature>
<comment type="similarity">
    <text evidence="1">Belongs to the multicopper oxidase family.</text>
</comment>
<sequence length="146" mass="16723">MPAFGFRLAPFALPLLILSVLSPCSAGRWHWNRPAPPIREYFIAAIEEPWDYAPSGRDQVFASNESDKFLVNSLNRIGRKYKKVIYEQFTDGHFNKIKPKEKWMGLLGPVIRAEVGDTIIIHFRNMATHEFSVHPHGVRYTKGNEG</sequence>